<evidence type="ECO:0000256" key="1">
    <source>
        <dbReference type="ARBA" id="ARBA00022723"/>
    </source>
</evidence>
<dbReference type="EMBL" id="LAJF01000068">
    <property type="protein sequence ID" value="KKB84695.1"/>
    <property type="molecule type" value="Genomic_DNA"/>
</dbReference>
<gene>
    <name evidence="4" type="ORF">SAMN02745223_02895</name>
    <name evidence="3" type="ORF">VW29_09970</name>
</gene>
<evidence type="ECO:0000313" key="5">
    <source>
        <dbReference type="Proteomes" id="UP000033608"/>
    </source>
</evidence>
<dbReference type="PROSITE" id="PS01047">
    <property type="entry name" value="HMA_1"/>
    <property type="match status" value="1"/>
</dbReference>
<dbReference type="InterPro" id="IPR017969">
    <property type="entry name" value="Heavy-metal-associated_CS"/>
</dbReference>
<dbReference type="OrthoDB" id="9801832at2"/>
<dbReference type="GO" id="GO:0046872">
    <property type="term" value="F:metal ion binding"/>
    <property type="evidence" value="ECO:0007669"/>
    <property type="project" value="UniProtKB-KW"/>
</dbReference>
<dbReference type="EMBL" id="FQVC01000009">
    <property type="protein sequence ID" value="SHF53547.1"/>
    <property type="molecule type" value="Genomic_DNA"/>
</dbReference>
<dbReference type="STRING" id="1121477.SAMN02745223_02895"/>
<dbReference type="Pfam" id="PF00403">
    <property type="entry name" value="HMA"/>
    <property type="match status" value="1"/>
</dbReference>
<dbReference type="Proteomes" id="UP000184533">
    <property type="component" value="Unassembled WGS sequence"/>
</dbReference>
<organism evidence="3 5">
    <name type="scientific">Devosia limi DSM 17137</name>
    <dbReference type="NCBI Taxonomy" id="1121477"/>
    <lineage>
        <taxon>Bacteria</taxon>
        <taxon>Pseudomonadati</taxon>
        <taxon>Pseudomonadota</taxon>
        <taxon>Alphaproteobacteria</taxon>
        <taxon>Hyphomicrobiales</taxon>
        <taxon>Devosiaceae</taxon>
        <taxon>Devosia</taxon>
    </lineage>
</organism>
<dbReference type="PROSITE" id="PS50846">
    <property type="entry name" value="HMA_2"/>
    <property type="match status" value="1"/>
</dbReference>
<keyword evidence="1" id="KW-0479">Metal-binding</keyword>
<keyword evidence="5" id="KW-1185">Reference proteome</keyword>
<protein>
    <submittedName>
        <fullName evidence="4">Copper chaperone</fullName>
    </submittedName>
</protein>
<dbReference type="PATRIC" id="fig|1121477.3.peg.3114"/>
<evidence type="ECO:0000313" key="3">
    <source>
        <dbReference type="EMBL" id="KKB84695.1"/>
    </source>
</evidence>
<dbReference type="AlphaFoldDB" id="A0A0F5LQQ7"/>
<feature type="domain" description="HMA" evidence="2">
    <location>
        <begin position="1"/>
        <end position="66"/>
    </location>
</feature>
<sequence>MHNFQVNDMTCSHCAATVEKAVKSVDSDAQAKIDLSTHRVEIRSEKPAAVFAIAIDDAAHCRREAVRAGAKA</sequence>
<dbReference type="CDD" id="cd00371">
    <property type="entry name" value="HMA"/>
    <property type="match status" value="1"/>
</dbReference>
<evidence type="ECO:0000313" key="6">
    <source>
        <dbReference type="Proteomes" id="UP000184533"/>
    </source>
</evidence>
<reference evidence="4 6" key="2">
    <citation type="submission" date="2016-11" db="EMBL/GenBank/DDBJ databases">
        <authorList>
            <person name="Jaros S."/>
            <person name="Januszkiewicz K."/>
            <person name="Wedrychowicz H."/>
        </authorList>
    </citation>
    <scope>NUCLEOTIDE SEQUENCE [LARGE SCALE GENOMIC DNA]</scope>
    <source>
        <strain evidence="4 6">DSM 17137</strain>
    </source>
</reference>
<dbReference type="SUPFAM" id="SSF55008">
    <property type="entry name" value="HMA, heavy metal-associated domain"/>
    <property type="match status" value="1"/>
</dbReference>
<dbReference type="Gene3D" id="3.30.70.100">
    <property type="match status" value="1"/>
</dbReference>
<accession>A0A0F5LQQ7</accession>
<dbReference type="InterPro" id="IPR006121">
    <property type="entry name" value="HMA_dom"/>
</dbReference>
<proteinExistence type="predicted"/>
<name>A0A0F5LQQ7_9HYPH</name>
<reference evidence="3 5" key="1">
    <citation type="submission" date="2015-03" db="EMBL/GenBank/DDBJ databases">
        <authorList>
            <person name="Hassan Y.I."/>
            <person name="Lepp D."/>
            <person name="Zhou T."/>
        </authorList>
    </citation>
    <scope>NUCLEOTIDE SEQUENCE [LARGE SCALE GENOMIC DNA]</scope>
    <source>
        <strain evidence="3 5">DSM 17137</strain>
    </source>
</reference>
<evidence type="ECO:0000313" key="4">
    <source>
        <dbReference type="EMBL" id="SHF53547.1"/>
    </source>
</evidence>
<evidence type="ECO:0000259" key="2">
    <source>
        <dbReference type="PROSITE" id="PS50846"/>
    </source>
</evidence>
<dbReference type="Proteomes" id="UP000033608">
    <property type="component" value="Unassembled WGS sequence"/>
</dbReference>
<dbReference type="InterPro" id="IPR036163">
    <property type="entry name" value="HMA_dom_sf"/>
</dbReference>
<dbReference type="RefSeq" id="WP_046135158.1">
    <property type="nucleotide sequence ID" value="NZ_FQVC01000009.1"/>
</dbReference>